<name>A0A1H8YP13_9PSEU</name>
<dbReference type="PRINTS" id="PR00364">
    <property type="entry name" value="DISEASERSIST"/>
</dbReference>
<accession>A0A1H8YP13</accession>
<evidence type="ECO:0000259" key="1">
    <source>
        <dbReference type="PROSITE" id="PS50043"/>
    </source>
</evidence>
<organism evidence="2 3">
    <name type="scientific">Amycolatopsis saalfeldensis</name>
    <dbReference type="NCBI Taxonomy" id="394193"/>
    <lineage>
        <taxon>Bacteria</taxon>
        <taxon>Bacillati</taxon>
        <taxon>Actinomycetota</taxon>
        <taxon>Actinomycetes</taxon>
        <taxon>Pseudonocardiales</taxon>
        <taxon>Pseudonocardiaceae</taxon>
        <taxon>Amycolatopsis</taxon>
    </lineage>
</organism>
<dbReference type="PANTHER" id="PTHR47691:SF3">
    <property type="entry name" value="HTH-TYPE TRANSCRIPTIONAL REGULATOR RV0890C-RELATED"/>
    <property type="match status" value="1"/>
</dbReference>
<dbReference type="PROSITE" id="PS50043">
    <property type="entry name" value="HTH_LUXR_2"/>
    <property type="match status" value="1"/>
</dbReference>
<dbReference type="SMART" id="SM00421">
    <property type="entry name" value="HTH_LUXR"/>
    <property type="match status" value="1"/>
</dbReference>
<dbReference type="InterPro" id="IPR016032">
    <property type="entry name" value="Sig_transdc_resp-reg_C-effctor"/>
</dbReference>
<evidence type="ECO:0000313" key="3">
    <source>
        <dbReference type="Proteomes" id="UP000198582"/>
    </source>
</evidence>
<dbReference type="Pfam" id="PF00196">
    <property type="entry name" value="GerE"/>
    <property type="match status" value="1"/>
</dbReference>
<dbReference type="PROSITE" id="PS00622">
    <property type="entry name" value="HTH_LUXR_1"/>
    <property type="match status" value="1"/>
</dbReference>
<dbReference type="GO" id="GO:0003677">
    <property type="term" value="F:DNA binding"/>
    <property type="evidence" value="ECO:0007669"/>
    <property type="project" value="InterPro"/>
</dbReference>
<feature type="domain" description="HTH luxR-type" evidence="1">
    <location>
        <begin position="717"/>
        <end position="782"/>
    </location>
</feature>
<dbReference type="AlphaFoldDB" id="A0A1H8YP13"/>
<evidence type="ECO:0000313" key="2">
    <source>
        <dbReference type="EMBL" id="SEP53731.1"/>
    </source>
</evidence>
<dbReference type="InterPro" id="IPR049945">
    <property type="entry name" value="AAA_22"/>
</dbReference>
<sequence length="790" mass="86537">MSAQRSIRDAAASAGKLPADVTTFVGRKNELAEAKRLLSNARLVTLTGFGGVGKTRLALRLAQESRRAFPGGVRLVSLAALAEPELVTSAVAEALGVRDQSARPPMEALIEHLQDRRLLLVLDNCEHLVDAVGVLIGTLLRAAPNLKVIATSRAHLNVHGEHVFVVPPLSVPDEDTLESGRAVLTEFEAIRLLVDRAAAAGYPVSDDNLHDLARLCRRLDGIPLAIELAAVRLKTLSAQEILRRLSDRFRLLTGGDPRVVPSYHQTLRATVDWSYALCSHAEHTLWARLSVFAGSFDVDAAEAVCAGGGFVADDVLDLLASLTEQSILTVDRSRSPARYTLVDTLREYGQERLDELGDTTRMWQRHRVYYENLVVDASTTWYSSKEIELLTLLKADLPNIRALMDRCLNEPGAEVSAITVAIALTRVRFWFFHGTIGEGRMWLRRSHDQISAGHLELRRVALACAAWLALCQGEHRDADTIRGAYRELGPGVENGFAEAVVCFAEGIRRWLVDAHPDAVALQLQARDRFLRLGAHGDAYMADLFATMAAGFLTDRDTALPASEDLLKKAEASGGIWSISWAWWAAGFARLRFGNRQRATRMLRDALSQQQAIGDQWGPVWSVEALAWAAAAMGEFEYAAWLFGAADQMRKLTGAVMSGLRTFAEQRAEAERLVRSALTPQQYSAAYRQGSLLTWDEALNLALHRQVPDPRRAAPRSTSSAGATLSRRETEIAKLIAEGLSNPDIASKLVISARTVEKHVSNILTKIGLNNRQQVAAWVATPGNFPATGTT</sequence>
<dbReference type="Gene3D" id="3.40.50.300">
    <property type="entry name" value="P-loop containing nucleotide triphosphate hydrolases"/>
    <property type="match status" value="1"/>
</dbReference>
<dbReference type="OrthoDB" id="9812579at2"/>
<dbReference type="GO" id="GO:0006355">
    <property type="term" value="P:regulation of DNA-templated transcription"/>
    <property type="evidence" value="ECO:0007669"/>
    <property type="project" value="InterPro"/>
</dbReference>
<dbReference type="Gene3D" id="1.10.10.10">
    <property type="entry name" value="Winged helix-like DNA-binding domain superfamily/Winged helix DNA-binding domain"/>
    <property type="match status" value="1"/>
</dbReference>
<protein>
    <submittedName>
        <fullName evidence="2">Predicted ATPase</fullName>
    </submittedName>
</protein>
<dbReference type="InterPro" id="IPR036388">
    <property type="entry name" value="WH-like_DNA-bd_sf"/>
</dbReference>
<gene>
    <name evidence="2" type="ORF">SAMN04489732_13033</name>
</gene>
<dbReference type="PRINTS" id="PR00038">
    <property type="entry name" value="HTHLUXR"/>
</dbReference>
<dbReference type="SUPFAM" id="SSF46894">
    <property type="entry name" value="C-terminal effector domain of the bipartite response regulators"/>
    <property type="match status" value="1"/>
</dbReference>
<reference evidence="2 3" key="1">
    <citation type="submission" date="2016-10" db="EMBL/GenBank/DDBJ databases">
        <authorList>
            <person name="de Groot N.N."/>
        </authorList>
    </citation>
    <scope>NUCLEOTIDE SEQUENCE [LARGE SCALE GENOMIC DNA]</scope>
    <source>
        <strain evidence="2 3">DSM 44993</strain>
    </source>
</reference>
<dbReference type="InterPro" id="IPR027417">
    <property type="entry name" value="P-loop_NTPase"/>
</dbReference>
<proteinExistence type="predicted"/>
<dbReference type="PANTHER" id="PTHR47691">
    <property type="entry name" value="REGULATOR-RELATED"/>
    <property type="match status" value="1"/>
</dbReference>
<dbReference type="EMBL" id="FOEF01000030">
    <property type="protein sequence ID" value="SEP53731.1"/>
    <property type="molecule type" value="Genomic_DNA"/>
</dbReference>
<keyword evidence="3" id="KW-1185">Reference proteome</keyword>
<dbReference type="InterPro" id="IPR000792">
    <property type="entry name" value="Tscrpt_reg_LuxR_C"/>
</dbReference>
<dbReference type="GO" id="GO:0016887">
    <property type="term" value="F:ATP hydrolysis activity"/>
    <property type="evidence" value="ECO:0007669"/>
    <property type="project" value="InterPro"/>
</dbReference>
<dbReference type="Proteomes" id="UP000198582">
    <property type="component" value="Unassembled WGS sequence"/>
</dbReference>
<dbReference type="STRING" id="394193.SAMN04489732_13033"/>
<dbReference type="SUPFAM" id="SSF52540">
    <property type="entry name" value="P-loop containing nucleoside triphosphate hydrolases"/>
    <property type="match status" value="1"/>
</dbReference>
<dbReference type="RefSeq" id="WP_091628569.1">
    <property type="nucleotide sequence ID" value="NZ_FOEF01000030.1"/>
</dbReference>
<dbReference type="CDD" id="cd06170">
    <property type="entry name" value="LuxR_C_like"/>
    <property type="match status" value="1"/>
</dbReference>
<dbReference type="Pfam" id="PF13401">
    <property type="entry name" value="AAA_22"/>
    <property type="match status" value="1"/>
</dbReference>